<organism evidence="2 3">
    <name type="scientific">Ileibacterium valens</name>
    <dbReference type="NCBI Taxonomy" id="1862668"/>
    <lineage>
        <taxon>Bacteria</taxon>
        <taxon>Bacillati</taxon>
        <taxon>Bacillota</taxon>
        <taxon>Erysipelotrichia</taxon>
        <taxon>Erysipelotrichales</taxon>
        <taxon>Erysipelotrichaceae</taxon>
        <taxon>Ileibacterium</taxon>
    </lineage>
</organism>
<name>A0A1U7NI19_9FIRM</name>
<reference evidence="2 3" key="1">
    <citation type="submission" date="2016-11" db="EMBL/GenBank/DDBJ databases">
        <title>Description of two novel members of the family Erysipelotrichaceae: Ileibacterium lipovorans gen. nov., sp. nov. and Dubosiella newyorkensis, gen. nov., sp. nov.</title>
        <authorList>
            <person name="Cox L.M."/>
            <person name="Sohn J."/>
            <person name="Tyrrell K.L."/>
            <person name="Citron D.M."/>
            <person name="Lawson P.A."/>
            <person name="Patel N.B."/>
            <person name="Iizumi T."/>
            <person name="Perez-Perez G.I."/>
            <person name="Goldstein E.J."/>
            <person name="Blaser M.J."/>
        </authorList>
    </citation>
    <scope>NUCLEOTIDE SEQUENCE [LARGE SCALE GENOMIC DNA]</scope>
    <source>
        <strain evidence="2 3">NYU-BL-A3</strain>
    </source>
</reference>
<feature type="compositionally biased region" description="Basic and acidic residues" evidence="1">
    <location>
        <begin position="14"/>
        <end position="24"/>
    </location>
</feature>
<keyword evidence="3" id="KW-1185">Reference proteome</keyword>
<dbReference type="Proteomes" id="UP000186341">
    <property type="component" value="Unassembled WGS sequence"/>
</dbReference>
<sequence>MKRNSVHSSVLHHYPRENSSVDHKSVSIQLTPVSDIFNKPSGNIHFRFPSEKKSKNLTEFLNFSDLKNTESKTRYRMAESASEKKDVPVNIL</sequence>
<feature type="region of interest" description="Disordered" evidence="1">
    <location>
        <begin position="1"/>
        <end position="24"/>
    </location>
</feature>
<accession>A0A1U7NI19</accession>
<gene>
    <name evidence="2" type="ORF">BO222_02615</name>
</gene>
<comment type="caution">
    <text evidence="2">The sequence shown here is derived from an EMBL/GenBank/DDBJ whole genome shotgun (WGS) entry which is preliminary data.</text>
</comment>
<proteinExistence type="predicted"/>
<evidence type="ECO:0000313" key="3">
    <source>
        <dbReference type="Proteomes" id="UP000186341"/>
    </source>
</evidence>
<protein>
    <submittedName>
        <fullName evidence="2">Uncharacterized protein</fullName>
    </submittedName>
</protein>
<evidence type="ECO:0000313" key="2">
    <source>
        <dbReference type="EMBL" id="OLU41796.1"/>
    </source>
</evidence>
<dbReference type="AlphaFoldDB" id="A0A1U7NI19"/>
<dbReference type="EMBL" id="MPJW01000074">
    <property type="protein sequence ID" value="OLU41796.1"/>
    <property type="molecule type" value="Genomic_DNA"/>
</dbReference>
<evidence type="ECO:0000256" key="1">
    <source>
        <dbReference type="SAM" id="MobiDB-lite"/>
    </source>
</evidence>